<dbReference type="AlphaFoldDB" id="A0A7J4TJU1"/>
<dbReference type="SUPFAM" id="SSF52402">
    <property type="entry name" value="Adenine nucleotide alpha hydrolases-like"/>
    <property type="match status" value="1"/>
</dbReference>
<dbReference type="Gene3D" id="3.40.50.620">
    <property type="entry name" value="HUPs"/>
    <property type="match status" value="2"/>
</dbReference>
<evidence type="ECO:0000313" key="8">
    <source>
        <dbReference type="EMBL" id="HII84297.1"/>
    </source>
</evidence>
<reference evidence="9" key="1">
    <citation type="journal article" date="2020" name="bioRxiv">
        <title>A rank-normalized archaeal taxonomy based on genome phylogeny resolves widespread incomplete and uneven classifications.</title>
        <authorList>
            <person name="Rinke C."/>
            <person name="Chuvochina M."/>
            <person name="Mussig A.J."/>
            <person name="Chaumeil P.-A."/>
            <person name="Waite D.W."/>
            <person name="Whitman W.B."/>
            <person name="Parks D.H."/>
            <person name="Hugenholtz P."/>
        </authorList>
    </citation>
    <scope>NUCLEOTIDE SEQUENCE [LARGE SCALE GENOMIC DNA]</scope>
</reference>
<evidence type="ECO:0000256" key="6">
    <source>
        <dbReference type="PIRSR" id="PIRSR001589-2"/>
    </source>
</evidence>
<dbReference type="Pfam" id="PF13537">
    <property type="entry name" value="GATase_7"/>
    <property type="match status" value="1"/>
</dbReference>
<comment type="caution">
    <text evidence="8">The sequence shown here is derived from an EMBL/GenBank/DDBJ whole genome shotgun (WGS) entry which is preliminary data.</text>
</comment>
<dbReference type="InterPro" id="IPR051786">
    <property type="entry name" value="ASN_synthetase/amidase"/>
</dbReference>
<evidence type="ECO:0000256" key="2">
    <source>
        <dbReference type="ARBA" id="ARBA00022741"/>
    </source>
</evidence>
<evidence type="ECO:0000256" key="1">
    <source>
        <dbReference type="ARBA" id="ARBA00005752"/>
    </source>
</evidence>
<dbReference type="Gene3D" id="3.60.20.10">
    <property type="entry name" value="Glutamine Phosphoribosylpyrophosphate, subunit 1, domain 1"/>
    <property type="match status" value="1"/>
</dbReference>
<keyword evidence="3 5" id="KW-0067">ATP-binding</keyword>
<evidence type="ECO:0000256" key="5">
    <source>
        <dbReference type="PIRNR" id="PIRNR001589"/>
    </source>
</evidence>
<dbReference type="InterPro" id="IPR001962">
    <property type="entry name" value="Asn_synthase"/>
</dbReference>
<accession>A0A7J4TJU1</accession>
<proteinExistence type="inferred from homology"/>
<dbReference type="PROSITE" id="PS51278">
    <property type="entry name" value="GATASE_TYPE_2"/>
    <property type="match status" value="1"/>
</dbReference>
<comment type="catalytic activity">
    <reaction evidence="5">
        <text>L-aspartate + L-glutamine + ATP + H2O = L-asparagine + L-glutamate + AMP + diphosphate + H(+)</text>
        <dbReference type="Rhea" id="RHEA:12228"/>
        <dbReference type="ChEBI" id="CHEBI:15377"/>
        <dbReference type="ChEBI" id="CHEBI:15378"/>
        <dbReference type="ChEBI" id="CHEBI:29985"/>
        <dbReference type="ChEBI" id="CHEBI:29991"/>
        <dbReference type="ChEBI" id="CHEBI:30616"/>
        <dbReference type="ChEBI" id="CHEBI:33019"/>
        <dbReference type="ChEBI" id="CHEBI:58048"/>
        <dbReference type="ChEBI" id="CHEBI:58359"/>
        <dbReference type="ChEBI" id="CHEBI:456215"/>
        <dbReference type="EC" id="6.3.5.4"/>
    </reaction>
</comment>
<evidence type="ECO:0000313" key="9">
    <source>
        <dbReference type="Proteomes" id="UP000586031"/>
    </source>
</evidence>
<dbReference type="InterPro" id="IPR006426">
    <property type="entry name" value="Asn_synth_AEB"/>
</dbReference>
<dbReference type="NCBIfam" id="TIGR01536">
    <property type="entry name" value="asn_synth_AEB"/>
    <property type="match status" value="1"/>
</dbReference>
<dbReference type="EC" id="6.3.5.4" evidence="5"/>
<keyword evidence="4" id="KW-0315">Glutamine amidotransferase</keyword>
<name>A0A7J4TJU1_9EURY</name>
<feature type="binding site" evidence="6">
    <location>
        <position position="96"/>
    </location>
    <ligand>
        <name>L-glutamine</name>
        <dbReference type="ChEBI" id="CHEBI:58359"/>
    </ligand>
</feature>
<keyword evidence="2 5" id="KW-0547">Nucleotide-binding</keyword>
<dbReference type="PIRSF" id="PIRSF001589">
    <property type="entry name" value="Asn_synthetase_glu-h"/>
    <property type="match status" value="1"/>
</dbReference>
<dbReference type="GO" id="GO:0006529">
    <property type="term" value="P:asparagine biosynthetic process"/>
    <property type="evidence" value="ECO:0007669"/>
    <property type="project" value="InterPro"/>
</dbReference>
<sequence length="628" mass="73819">MSAITGIFYRDGRLVNNNQIKKMNDVLSHRGPDGSNVWCEGSVALGHQMLWTTSESLKEELPFEEEDLVITADARIDNRNELSEKLGIPDIEDVSDSYYILKAYKKWGEKCPEKLLGDFAFVIWDKKKEILFCARDHMGVKPLYYYLSDVAFFFATEIKALFCFEEVPCKLNELKLAHFMMDVYSDNAEKELTFFKNIFRIPPAHAIKLNPALSQIRRYWELDRNLKIELDSEKDYITKFLEIFTEAISCRLRSAFPIGFELSGGLDSSSVVSVAKKILEKDDKSQINTFSLVYPDIPESDESYYINKLEDLGGIKAHYLRGDIIGPLENIENILWHQEEPFFANNRSVFWNLYEIMAKENIRVLIGGQEGDSTVSHGFNYLKGLTTSLNWYKLIKEIQKNSKSQNRDSLTIFKQSVLLRLFPQKFVNFWMIFSRKSPILNILDKKFVDNLKLKQVFLKYNCNIFLKARNAKEFQYLDINSGIHQSLLEVYDRTTANFFIEQRYPFYDKRLIEFCYGIPTEQKIRSGRGRIILRKAMEDILPREIQWRFDKNNFSPVLKKNLLKYEKQYLEKIIYKDSEIIKDYIDLNELKRIYGEYKSQGNVDPKILEISILLIVWLQMKQRFKYCC</sequence>
<dbReference type="PANTHER" id="PTHR43284:SF1">
    <property type="entry name" value="ASPARAGINE SYNTHETASE"/>
    <property type="match status" value="1"/>
</dbReference>
<evidence type="ECO:0000256" key="4">
    <source>
        <dbReference type="ARBA" id="ARBA00022962"/>
    </source>
</evidence>
<dbReference type="Proteomes" id="UP000586031">
    <property type="component" value="Unassembled WGS sequence"/>
</dbReference>
<dbReference type="InterPro" id="IPR029055">
    <property type="entry name" value="Ntn_hydrolases_N"/>
</dbReference>
<dbReference type="SUPFAM" id="SSF56235">
    <property type="entry name" value="N-terminal nucleophile aminohydrolases (Ntn hydrolases)"/>
    <property type="match status" value="1"/>
</dbReference>
<dbReference type="GO" id="GO:0004066">
    <property type="term" value="F:asparagine synthase (glutamine-hydrolyzing) activity"/>
    <property type="evidence" value="ECO:0007669"/>
    <property type="project" value="UniProtKB-EC"/>
</dbReference>
<evidence type="ECO:0000259" key="7">
    <source>
        <dbReference type="PROSITE" id="PS51278"/>
    </source>
</evidence>
<dbReference type="NCBIfam" id="NF033535">
    <property type="entry name" value="lass_lactam_cya"/>
    <property type="match status" value="1"/>
</dbReference>
<gene>
    <name evidence="8" type="ORF">HA271_05560</name>
</gene>
<protein>
    <recommendedName>
        <fullName evidence="5">Putative asparagine synthetase [glutamine-hydrolyzing]</fullName>
        <ecNumber evidence="5">6.3.5.4</ecNumber>
    </recommendedName>
</protein>
<dbReference type="CDD" id="cd00712">
    <property type="entry name" value="AsnB"/>
    <property type="match status" value="1"/>
</dbReference>
<dbReference type="InterPro" id="IPR033738">
    <property type="entry name" value="AsnB_N"/>
</dbReference>
<feature type="domain" description="Glutamine amidotransferase type-2" evidence="7">
    <location>
        <begin position="2"/>
        <end position="212"/>
    </location>
</feature>
<dbReference type="EMBL" id="DUHE01000154">
    <property type="protein sequence ID" value="HII84297.1"/>
    <property type="molecule type" value="Genomic_DNA"/>
</dbReference>
<dbReference type="CDD" id="cd01991">
    <property type="entry name" value="Asn_synthase_B_C"/>
    <property type="match status" value="1"/>
</dbReference>
<comment type="similarity">
    <text evidence="1">Belongs to the asparagine synthetase family.</text>
</comment>
<dbReference type="InterPro" id="IPR014729">
    <property type="entry name" value="Rossmann-like_a/b/a_fold"/>
</dbReference>
<dbReference type="Pfam" id="PF00733">
    <property type="entry name" value="Asn_synthase"/>
    <property type="match status" value="1"/>
</dbReference>
<dbReference type="InterPro" id="IPR017932">
    <property type="entry name" value="GATase_2_dom"/>
</dbReference>
<dbReference type="GO" id="GO:0005524">
    <property type="term" value="F:ATP binding"/>
    <property type="evidence" value="ECO:0007669"/>
    <property type="project" value="UniProtKB-KW"/>
</dbReference>
<organism evidence="8 9">
    <name type="scientific">Methanobacterium subterraneum</name>
    <dbReference type="NCBI Taxonomy" id="59277"/>
    <lineage>
        <taxon>Archaea</taxon>
        <taxon>Methanobacteriati</taxon>
        <taxon>Methanobacteriota</taxon>
        <taxon>Methanomada group</taxon>
        <taxon>Methanobacteria</taxon>
        <taxon>Methanobacteriales</taxon>
        <taxon>Methanobacteriaceae</taxon>
        <taxon>Methanobacterium</taxon>
    </lineage>
</organism>
<evidence type="ECO:0000256" key="3">
    <source>
        <dbReference type="ARBA" id="ARBA00022840"/>
    </source>
</evidence>
<dbReference type="PANTHER" id="PTHR43284">
    <property type="entry name" value="ASPARAGINE SYNTHETASE (GLUTAMINE-HYDROLYZING)"/>
    <property type="match status" value="1"/>
</dbReference>